<feature type="compositionally biased region" description="Low complexity" evidence="3">
    <location>
        <begin position="898"/>
        <end position="910"/>
    </location>
</feature>
<feature type="compositionally biased region" description="Basic and acidic residues" evidence="3">
    <location>
        <begin position="923"/>
        <end position="936"/>
    </location>
</feature>
<feature type="compositionally biased region" description="Pro residues" evidence="3">
    <location>
        <begin position="1087"/>
        <end position="1097"/>
    </location>
</feature>
<feature type="compositionally biased region" description="Polar residues" evidence="3">
    <location>
        <begin position="937"/>
        <end position="947"/>
    </location>
</feature>
<comment type="similarity">
    <text evidence="1">Belongs to the formin-like family. Class-II subfamily.</text>
</comment>
<dbReference type="SMART" id="SM01326">
    <property type="entry name" value="PTEN_C2"/>
    <property type="match status" value="1"/>
</dbReference>
<name>A0AAN9FS17_CROPI</name>
<feature type="compositionally biased region" description="Polar residues" evidence="3">
    <location>
        <begin position="1130"/>
        <end position="1168"/>
    </location>
</feature>
<feature type="compositionally biased region" description="Low complexity" evidence="3">
    <location>
        <begin position="720"/>
        <end position="734"/>
    </location>
</feature>
<dbReference type="SUPFAM" id="SSF49562">
    <property type="entry name" value="C2 domain (Calcium/lipid-binding domain, CaLB)"/>
    <property type="match status" value="1"/>
</dbReference>
<feature type="region of interest" description="Disordered" evidence="3">
    <location>
        <begin position="501"/>
        <end position="556"/>
    </location>
</feature>
<dbReference type="Proteomes" id="UP001372338">
    <property type="component" value="Unassembled WGS sequence"/>
</dbReference>
<keyword evidence="2" id="KW-0378">Hydrolase</keyword>
<evidence type="ECO:0000256" key="3">
    <source>
        <dbReference type="SAM" id="MobiDB-lite"/>
    </source>
</evidence>
<dbReference type="InterPro" id="IPR015425">
    <property type="entry name" value="FH2_Formin"/>
</dbReference>
<feature type="domain" description="C2 tensin-type" evidence="4">
    <location>
        <begin position="201"/>
        <end position="339"/>
    </location>
</feature>
<feature type="compositionally biased region" description="Polar residues" evidence="3">
    <location>
        <begin position="530"/>
        <end position="549"/>
    </location>
</feature>
<feature type="compositionally biased region" description="Low complexity" evidence="3">
    <location>
        <begin position="959"/>
        <end position="974"/>
    </location>
</feature>
<dbReference type="PROSITE" id="PS51182">
    <property type="entry name" value="C2_TENSIN"/>
    <property type="match status" value="1"/>
</dbReference>
<feature type="compositionally biased region" description="Polar residues" evidence="3">
    <location>
        <begin position="818"/>
        <end position="833"/>
    </location>
</feature>
<evidence type="ECO:0000256" key="1">
    <source>
        <dbReference type="ARBA" id="ARBA00006468"/>
    </source>
</evidence>
<evidence type="ECO:0000259" key="5">
    <source>
        <dbReference type="PROSITE" id="PS51444"/>
    </source>
</evidence>
<gene>
    <name evidence="6" type="ORF">RIF29_09592</name>
</gene>
<dbReference type="InterPro" id="IPR014020">
    <property type="entry name" value="Tensin_C2-dom"/>
</dbReference>
<dbReference type="PANTHER" id="PTHR45733:SF20">
    <property type="entry name" value="FORMIN-LIKE PROTEIN 13"/>
    <property type="match status" value="1"/>
</dbReference>
<feature type="compositionally biased region" description="Pro residues" evidence="3">
    <location>
        <begin position="1067"/>
        <end position="1077"/>
    </location>
</feature>
<keyword evidence="7" id="KW-1185">Reference proteome</keyword>
<protein>
    <submittedName>
        <fullName evidence="6">Uncharacterized protein</fullName>
    </submittedName>
</protein>
<feature type="compositionally biased region" description="Polar residues" evidence="3">
    <location>
        <begin position="655"/>
        <end position="678"/>
    </location>
</feature>
<comment type="caution">
    <text evidence="6">The sequence shown here is derived from an EMBL/GenBank/DDBJ whole genome shotgun (WGS) entry which is preliminary data.</text>
</comment>
<organism evidence="6 7">
    <name type="scientific">Crotalaria pallida</name>
    <name type="common">Smooth rattlebox</name>
    <name type="synonym">Crotalaria striata</name>
    <dbReference type="NCBI Taxonomy" id="3830"/>
    <lineage>
        <taxon>Eukaryota</taxon>
        <taxon>Viridiplantae</taxon>
        <taxon>Streptophyta</taxon>
        <taxon>Embryophyta</taxon>
        <taxon>Tracheophyta</taxon>
        <taxon>Spermatophyta</taxon>
        <taxon>Magnoliopsida</taxon>
        <taxon>eudicotyledons</taxon>
        <taxon>Gunneridae</taxon>
        <taxon>Pentapetalae</taxon>
        <taxon>rosids</taxon>
        <taxon>fabids</taxon>
        <taxon>Fabales</taxon>
        <taxon>Fabaceae</taxon>
        <taxon>Papilionoideae</taxon>
        <taxon>50 kb inversion clade</taxon>
        <taxon>genistoids sensu lato</taxon>
        <taxon>core genistoids</taxon>
        <taxon>Crotalarieae</taxon>
        <taxon>Crotalaria</taxon>
    </lineage>
</organism>
<feature type="domain" description="FH2" evidence="5">
    <location>
        <begin position="1168"/>
        <end position="1336"/>
    </location>
</feature>
<feature type="compositionally biased region" description="Polar residues" evidence="3">
    <location>
        <begin position="752"/>
        <end position="766"/>
    </location>
</feature>
<reference evidence="6 7" key="1">
    <citation type="submission" date="2024-01" db="EMBL/GenBank/DDBJ databases">
        <title>The genomes of 5 underutilized Papilionoideae crops provide insights into root nodulation and disease resistanc.</title>
        <authorList>
            <person name="Yuan L."/>
        </authorList>
    </citation>
    <scope>NUCLEOTIDE SEQUENCE [LARGE SCALE GENOMIC DNA]</scope>
    <source>
        <strain evidence="6">ZHUSHIDOU_FW_LH</strain>
        <tissue evidence="6">Leaf</tissue>
    </source>
</reference>
<feature type="compositionally biased region" description="Basic and acidic residues" evidence="3">
    <location>
        <begin position="948"/>
        <end position="958"/>
    </location>
</feature>
<feature type="compositionally biased region" description="Basic and acidic residues" evidence="3">
    <location>
        <begin position="573"/>
        <end position="589"/>
    </location>
</feature>
<feature type="region of interest" description="Disordered" evidence="3">
    <location>
        <begin position="569"/>
        <end position="864"/>
    </location>
</feature>
<feature type="compositionally biased region" description="Low complexity" evidence="3">
    <location>
        <begin position="696"/>
        <end position="709"/>
    </location>
</feature>
<dbReference type="Gene3D" id="1.20.58.2220">
    <property type="entry name" value="Formin, FH2 domain"/>
    <property type="match status" value="1"/>
</dbReference>
<keyword evidence="2" id="KW-0904">Protein phosphatase</keyword>
<dbReference type="InterPro" id="IPR035892">
    <property type="entry name" value="C2_domain_sf"/>
</dbReference>
<sequence>MSMQRKPCPRKAPAGLLEISDRVYVFDSCLTLEYDWSKDRYKAYTDRTVGQFQENVPNASIMVCNFREEDTKIKTTNNFCKHNVTLMDYPGHYHGCPVPKMEVIYQFLKSCQHWLSCGEHNVLLMHCDRGGGWPVLAFMLAALLIFRKQSNGEEMVLDLVYKQAPRELLHLIMSMDPIPSQLRYLQYVSKWNVALDWPSLDRSLRLDCIILRYIPNFDGSGVCHPMFRIYGQDPAHADKSSKILYSMSKRAENVWAYKQGEYELIVVDINCHVRGDILIECTNLKGDMETEQMMFHAMFNTAFLRSNILMLNRDKIDVLWDAKDHFPKDFRAEILFSEMDAATAVPENGTSWFEEKEGLPVEAFSKAHEIFSNGDWMSPREDPALQQKPASDIFEDRLDTSSDQCVESDTFLHHTSPNMPLEKGNEANCLLPSNLKIQSGSLTKKTPDYMSRKEEKNIKVDATPGQFRCSDFTSFVHQTGPKMPPEKNKEANFNMSHNLEVCSVSPTKTSPENDRSRKQDKTIKVDATGPQPSSSDSTTFSHQKGPTVSQEKKKQANCILPSNFEVQSMSSIKETEDNDMSRRNDKAFKVDSSPPLPSCSDTTTFLHQTGPKVPQEKNKGPNCDLPQNLEVHTMSSTKKTPDNDMSRKHDKTKVDTTQPRPTSSDSTTFLNQKGPTMSQEKKKERNCILPSTLKVQSLSSTKQTSNNNKSGKEDKTVKVDTTPTQPSSSDSTTSLHQTGSKMPQEEKKETNCVFSSNLKSNSTASVKKTADNDISRKQYKTIKVDAIPPRSSCSGSTTFSHQEGPTKPQEKKKEANSILPSNLDVQSVSSTKQTSDDDMKRKEDKTVEVDATPPGLRCSDNISQEMPSSFERTLESVDCVTDSKNFYSKQHSSDLSLPGSVDTSSSGPSSPQTPPLRHPVTRSAEEVHDYPPRKESVSPTKSGNPVSDKTKCHSKDRSQSFSFSSTTGTASSCTNQNNSQVHSGSNLSASAITSTQPPPPHSPLSSPTSQKKILPVRTRSDSSESLKPQSPHTPPLKDHEPIRARHPSSPPTPPPKDEAYANARPSLSPPPPPPPPCLYMEARSPTIAPPPPPPPPATVVLSSNHPNSSLQKSLHVPAAPAAPPPPTKGGQKSDNGFPTSLSVGADGNNVSGTEGRQSGPNGLTLSHIMSSKNNNKKLKPLHWMKLSRAVKGSLWDETQESGEASKAPEIDISELENLFSAPVPSKGPAKLSKTQSSVGPKSDKVQLIDHTRAYNCEILLSKVKVPLQDLMSSVLALEESVLDTDLIENLMKFCPTKEEIEVLKGYTGEKEKLGRCEQVSDLRHNLHVVNAASEEA</sequence>
<feature type="compositionally biased region" description="Basic and acidic residues" evidence="3">
    <location>
        <begin position="511"/>
        <end position="524"/>
    </location>
</feature>
<dbReference type="PROSITE" id="PS51444">
    <property type="entry name" value="FH2"/>
    <property type="match status" value="1"/>
</dbReference>
<dbReference type="Pfam" id="PF02181">
    <property type="entry name" value="FH2"/>
    <property type="match status" value="1"/>
</dbReference>
<feature type="region of interest" description="Disordered" evidence="3">
    <location>
        <begin position="888"/>
        <end position="1168"/>
    </location>
</feature>
<evidence type="ECO:0000313" key="6">
    <source>
        <dbReference type="EMBL" id="KAK7281522.1"/>
    </source>
</evidence>
<dbReference type="InterPro" id="IPR051144">
    <property type="entry name" value="Formin_homology_domain"/>
</dbReference>
<accession>A0AAN9FS17</accession>
<dbReference type="GO" id="GO:0004721">
    <property type="term" value="F:phosphoprotein phosphatase activity"/>
    <property type="evidence" value="ECO:0007669"/>
    <property type="project" value="UniProtKB-KW"/>
</dbReference>
<feature type="compositionally biased region" description="Basic and acidic residues" evidence="3">
    <location>
        <begin position="834"/>
        <end position="848"/>
    </location>
</feature>
<feature type="compositionally biased region" description="Polar residues" evidence="3">
    <location>
        <begin position="1100"/>
        <end position="1112"/>
    </location>
</feature>
<evidence type="ECO:0000256" key="2">
    <source>
        <dbReference type="ARBA" id="ARBA00022912"/>
    </source>
</evidence>
<evidence type="ECO:0000259" key="4">
    <source>
        <dbReference type="PROSITE" id="PS51182"/>
    </source>
</evidence>
<dbReference type="Gene3D" id="2.60.40.1110">
    <property type="match status" value="1"/>
</dbReference>
<dbReference type="InterPro" id="IPR042201">
    <property type="entry name" value="FH2_Formin_sf"/>
</dbReference>
<feature type="region of interest" description="Disordered" evidence="3">
    <location>
        <begin position="1223"/>
        <end position="1242"/>
    </location>
</feature>
<dbReference type="SUPFAM" id="SSF52799">
    <property type="entry name" value="(Phosphotyrosine protein) phosphatases II"/>
    <property type="match status" value="1"/>
</dbReference>
<feature type="compositionally biased region" description="Polar residues" evidence="3">
    <location>
        <begin position="975"/>
        <end position="992"/>
    </location>
</feature>
<dbReference type="Gene3D" id="3.90.190.10">
    <property type="entry name" value="Protein tyrosine phosphatase superfamily"/>
    <property type="match status" value="1"/>
</dbReference>
<feature type="compositionally biased region" description="Polar residues" evidence="3">
    <location>
        <begin position="791"/>
        <end position="803"/>
    </location>
</feature>
<dbReference type="InterPro" id="IPR029021">
    <property type="entry name" value="Prot-tyrosine_phosphatase-like"/>
</dbReference>
<dbReference type="EMBL" id="JAYWIO010000002">
    <property type="protein sequence ID" value="KAK7281522.1"/>
    <property type="molecule type" value="Genomic_DNA"/>
</dbReference>
<dbReference type="PANTHER" id="PTHR45733">
    <property type="entry name" value="FORMIN-J"/>
    <property type="match status" value="1"/>
</dbReference>
<dbReference type="SUPFAM" id="SSF101447">
    <property type="entry name" value="Formin homology 2 domain (FH2 domain)"/>
    <property type="match status" value="1"/>
</dbReference>
<dbReference type="Pfam" id="PF10409">
    <property type="entry name" value="PTEN_C2"/>
    <property type="match status" value="1"/>
</dbReference>
<proteinExistence type="inferred from homology"/>
<evidence type="ECO:0000313" key="7">
    <source>
        <dbReference type="Proteomes" id="UP001372338"/>
    </source>
</evidence>